<dbReference type="OrthoDB" id="6045057at2"/>
<dbReference type="STRING" id="582744.Msip34_2039"/>
<accession>C6X7V4</accession>
<reference evidence="3 4" key="2">
    <citation type="journal article" date="2011" name="J. Bacteriol.">
        <title>Genomes of three methylotrophs from a single niche uncover genetic and metabolic divergence of Methylophilaceae.</title>
        <authorList>
            <person name="Lapidus A."/>
            <person name="Clum A."/>
            <person name="Labutti K."/>
            <person name="Kaluzhnaya M.G."/>
            <person name="Lim S."/>
            <person name="Beck D.A."/>
            <person name="Glavina Del Rio T."/>
            <person name="Nolan M."/>
            <person name="Mavromatis K."/>
            <person name="Huntemann M."/>
            <person name="Lucas S."/>
            <person name="Lidstrom M.E."/>
            <person name="Ivanova N."/>
            <person name="Chistoserdova L."/>
        </authorList>
    </citation>
    <scope>NUCLEOTIDE SEQUENCE [LARGE SCALE GENOMIC DNA]</scope>
    <source>
        <strain evidence="3 4">SIP3-4</strain>
    </source>
</reference>
<dbReference type="SMART" id="SM00382">
    <property type="entry name" value="AAA"/>
    <property type="match status" value="1"/>
</dbReference>
<keyword evidence="1" id="KW-0472">Membrane</keyword>
<sequence>MTIINTIKNEVEAKINVVLTNERVMKITEPIINFYKKTVELINRWKGIVFFLDIKKMHDDAFDWVAEITERGDASNSKNIPADLRQNNPKTILTRSGKLTSGFTLERDWNYGEDAGISQLYITTGILSMVVLNVLGITSLTSLGAVIPFMSGGISSMFALSGLGIFITPILVLIIVGFVQGNFSLLKSFFKFIAYFIAFAVLFSVINMNTNNAFATAFAYSIPAIFMWYLSYTTDRKRAFELLIQAESHNGTLNENFITHDDSNNPKVVQYRKALEDKSPFIEIGTATGRMQRDGDDNAPDAGIEVGLTIKDSGQHIFIEGGTGTGKTWLLNSLLCRFYVYSLYENKKIGVFTADGKGELPYQLQSIQDAIIAPHLIKNLNFLTGLRPEQRINILLAANNDTENAGANQIFKNGGREVGFYAALTQDLLVEMKHIIDPSIEKISSSFNYWEVLAVKILSAGVINEKGECTSHVIINLLKQHPNYGKDKSIDKVVAYINRMQKPDNRELVDSYLANFISWTSQITQNTRLYDWADSEISDIDIYDILKGKKYGIALKPEDFGIAGSIITQFVKASLFNRLALRDDGWRKDTEQTDVLIVLDECQDIVNNDDVDQAQKARSRGIILVYATQHKTNLENKLGDKGAEALMLSFMNNIQLRTGDEKSIEFMKHKLGKIRTVISSAAQGNPIDFVHTNQILMRSPEFNSGHPEAHFIKFSGSKNKATAKTFGNLNKDGSIPTDVRSHQSLATYNYNPEQPMRDLMTPDIIKSLDVPHYAIVRVQRAGMPRNDVVKVYGMSSEDVAKAINVAKEQMIEKEILSLKKAA</sequence>
<feature type="transmembrane region" description="Helical" evidence="1">
    <location>
        <begin position="188"/>
        <end position="206"/>
    </location>
</feature>
<dbReference type="Pfam" id="PF12696">
    <property type="entry name" value="TraG-D_C"/>
    <property type="match status" value="1"/>
</dbReference>
<organism evidence="3 4">
    <name type="scientific">Methylovorus glucosotrophus (strain SIP3-4)</name>
    <dbReference type="NCBI Taxonomy" id="582744"/>
    <lineage>
        <taxon>Bacteria</taxon>
        <taxon>Pseudomonadati</taxon>
        <taxon>Pseudomonadota</taxon>
        <taxon>Betaproteobacteria</taxon>
        <taxon>Nitrosomonadales</taxon>
        <taxon>Methylophilaceae</taxon>
        <taxon>Methylovorus</taxon>
    </lineage>
</organism>
<reference evidence="4" key="1">
    <citation type="submission" date="2009-07" db="EMBL/GenBank/DDBJ databases">
        <title>Complete sequence of chromosome of Methylovorus sp. SIP3-4.</title>
        <authorList>
            <person name="Lucas S."/>
            <person name="Copeland A."/>
            <person name="Lapidus A."/>
            <person name="Glavina del Rio T."/>
            <person name="Tice H."/>
            <person name="Bruce D."/>
            <person name="Goodwin L."/>
            <person name="Pitluck S."/>
            <person name="Clum A."/>
            <person name="Larimer F."/>
            <person name="Land M."/>
            <person name="Hauser L."/>
            <person name="Kyrpides N."/>
            <person name="Mikhailova N."/>
            <person name="Kayluzhnaya M."/>
            <person name="Chistoserdova L."/>
        </authorList>
    </citation>
    <scope>NUCLEOTIDE SEQUENCE [LARGE SCALE GENOMIC DNA]</scope>
    <source>
        <strain evidence="4">SIP3-4</strain>
    </source>
</reference>
<dbReference type="SUPFAM" id="SSF52540">
    <property type="entry name" value="P-loop containing nucleoside triphosphate hydrolases"/>
    <property type="match status" value="1"/>
</dbReference>
<evidence type="ECO:0000259" key="2">
    <source>
        <dbReference type="SMART" id="SM00382"/>
    </source>
</evidence>
<dbReference type="InterPro" id="IPR003593">
    <property type="entry name" value="AAA+_ATPase"/>
</dbReference>
<dbReference type="RefSeq" id="WP_015830628.1">
    <property type="nucleotide sequence ID" value="NC_012969.1"/>
</dbReference>
<keyword evidence="1" id="KW-0812">Transmembrane</keyword>
<dbReference type="eggNOG" id="COG3505">
    <property type="taxonomic scope" value="Bacteria"/>
</dbReference>
<evidence type="ECO:0000313" key="3">
    <source>
        <dbReference type="EMBL" id="ACT51281.1"/>
    </source>
</evidence>
<dbReference type="KEGG" id="mei:Msip34_2039"/>
<evidence type="ECO:0000313" key="4">
    <source>
        <dbReference type="Proteomes" id="UP000002743"/>
    </source>
</evidence>
<dbReference type="Proteomes" id="UP000002743">
    <property type="component" value="Chromosome"/>
</dbReference>
<protein>
    <submittedName>
        <fullName evidence="3">AAA ATPase</fullName>
    </submittedName>
</protein>
<dbReference type="HOGENOM" id="CLU_344130_0_0_4"/>
<dbReference type="EMBL" id="CP001674">
    <property type="protein sequence ID" value="ACT51281.1"/>
    <property type="molecule type" value="Genomic_DNA"/>
</dbReference>
<gene>
    <name evidence="3" type="ordered locus">Msip34_2039</name>
</gene>
<dbReference type="InterPro" id="IPR032689">
    <property type="entry name" value="TraG-D_C"/>
</dbReference>
<name>C6X7V4_METGS</name>
<proteinExistence type="predicted"/>
<feature type="transmembrane region" description="Helical" evidence="1">
    <location>
        <begin position="126"/>
        <end position="150"/>
    </location>
</feature>
<keyword evidence="1" id="KW-1133">Transmembrane helix</keyword>
<feature type="transmembrane region" description="Helical" evidence="1">
    <location>
        <begin position="212"/>
        <end position="230"/>
    </location>
</feature>
<keyword evidence="4" id="KW-1185">Reference proteome</keyword>
<evidence type="ECO:0000256" key="1">
    <source>
        <dbReference type="SAM" id="Phobius"/>
    </source>
</evidence>
<dbReference type="Gene3D" id="3.40.50.300">
    <property type="entry name" value="P-loop containing nucleotide triphosphate hydrolases"/>
    <property type="match status" value="2"/>
</dbReference>
<feature type="domain" description="AAA+ ATPase" evidence="2">
    <location>
        <begin position="313"/>
        <end position="660"/>
    </location>
</feature>
<feature type="transmembrane region" description="Helical" evidence="1">
    <location>
        <begin position="156"/>
        <end position="176"/>
    </location>
</feature>
<dbReference type="InterPro" id="IPR027417">
    <property type="entry name" value="P-loop_NTPase"/>
</dbReference>
<dbReference type="AlphaFoldDB" id="C6X7V4"/>